<dbReference type="RefSeq" id="WP_157477232.1">
    <property type="nucleotide sequence ID" value="NZ_CP046566.1"/>
</dbReference>
<dbReference type="Proteomes" id="UP000426027">
    <property type="component" value="Chromosome"/>
</dbReference>
<protein>
    <submittedName>
        <fullName evidence="1">DUF1569 domain-containing protein</fullName>
    </submittedName>
</protein>
<dbReference type="InterPro" id="IPR011463">
    <property type="entry name" value="DUF1569"/>
</dbReference>
<evidence type="ECO:0000313" key="2">
    <source>
        <dbReference type="Proteomes" id="UP000426027"/>
    </source>
</evidence>
<dbReference type="Pfam" id="PF07606">
    <property type="entry name" value="DUF1569"/>
    <property type="match status" value="1"/>
</dbReference>
<sequence>MPLPDIFDATVSNAVIQRIEQLQPDMKPIWGSMNAAQMLAHCNVSYEYVFEPSKYKPTPAFIKFILRLLLKNTVVGEKPFKQNSGTAPDFKVAAEQDFQAEKSKIINYIKLVQQMGRHAFEGRSSHSFGVLTAQEWNNMFYKHLDHHLRQFGV</sequence>
<dbReference type="AlphaFoldDB" id="A0A6I6G4B4"/>
<evidence type="ECO:0000313" key="1">
    <source>
        <dbReference type="EMBL" id="QGW27446.1"/>
    </source>
</evidence>
<keyword evidence="2" id="KW-1185">Reference proteome</keyword>
<dbReference type="KEGG" id="fls:GLV81_04460"/>
<dbReference type="EMBL" id="CP046566">
    <property type="protein sequence ID" value="QGW27446.1"/>
    <property type="molecule type" value="Genomic_DNA"/>
</dbReference>
<name>A0A6I6G4B4_9BACT</name>
<proteinExistence type="predicted"/>
<accession>A0A6I6G4B4</accession>
<gene>
    <name evidence="1" type="ORF">GLV81_04460</name>
</gene>
<reference evidence="1 2" key="1">
    <citation type="submission" date="2019-11" db="EMBL/GenBank/DDBJ databases">
        <authorList>
            <person name="Im W.T."/>
        </authorList>
    </citation>
    <scope>NUCLEOTIDE SEQUENCE [LARGE SCALE GENOMIC DNA]</scope>
    <source>
        <strain evidence="1 2">SB-02</strain>
    </source>
</reference>
<dbReference type="InterPro" id="IPR034660">
    <property type="entry name" value="DinB/YfiT-like"/>
</dbReference>
<organism evidence="1 2">
    <name type="scientific">Phnomibacter ginsenosidimutans</name>
    <dbReference type="NCBI Taxonomy" id="2676868"/>
    <lineage>
        <taxon>Bacteria</taxon>
        <taxon>Pseudomonadati</taxon>
        <taxon>Bacteroidota</taxon>
        <taxon>Chitinophagia</taxon>
        <taxon>Chitinophagales</taxon>
        <taxon>Chitinophagaceae</taxon>
        <taxon>Phnomibacter</taxon>
    </lineage>
</organism>
<dbReference type="Gene3D" id="1.20.120.450">
    <property type="entry name" value="dinb family like domain"/>
    <property type="match status" value="1"/>
</dbReference>